<dbReference type="GO" id="GO:0005524">
    <property type="term" value="F:ATP binding"/>
    <property type="evidence" value="ECO:0007669"/>
    <property type="project" value="UniProtKB-KW"/>
</dbReference>
<dbReference type="Pfam" id="PF10609">
    <property type="entry name" value="ParA"/>
    <property type="match status" value="1"/>
</dbReference>
<keyword evidence="3 10" id="KW-0812">Transmembrane</keyword>
<dbReference type="InterPro" id="IPR007533">
    <property type="entry name" value="Cyt_c_oxidase_assmbl_CtaG"/>
</dbReference>
<evidence type="ECO:0000313" key="12">
    <source>
        <dbReference type="Proteomes" id="UP000078541"/>
    </source>
</evidence>
<keyword evidence="4" id="KW-0547">Nucleotide-binding</keyword>
<accession>A0A151JVP1</accession>
<dbReference type="FunFam" id="2.60.370.10:FF:000001">
    <property type="entry name" value="COX11 cytochrome c oxidase assembly homolog"/>
    <property type="match status" value="1"/>
</dbReference>
<dbReference type="Proteomes" id="UP000078541">
    <property type="component" value="Unassembled WGS sequence"/>
</dbReference>
<keyword evidence="6 10" id="KW-1133">Transmembrane helix</keyword>
<feature type="transmembrane region" description="Helical" evidence="10">
    <location>
        <begin position="42"/>
        <end position="63"/>
    </location>
</feature>
<dbReference type="Gene3D" id="3.40.50.300">
    <property type="entry name" value="P-loop containing nucleotide triphosphate hydrolases"/>
    <property type="match status" value="1"/>
</dbReference>
<keyword evidence="5" id="KW-0067">ATP-binding</keyword>
<evidence type="ECO:0000256" key="3">
    <source>
        <dbReference type="ARBA" id="ARBA00022692"/>
    </source>
</evidence>
<name>A0A151JVP1_9HYME</name>
<dbReference type="Gene3D" id="2.60.370.10">
    <property type="entry name" value="Ctag/Cox11"/>
    <property type="match status" value="1"/>
</dbReference>
<keyword evidence="12" id="KW-1185">Reference proteome</keyword>
<dbReference type="EMBL" id="KQ981686">
    <property type="protein sequence ID" value="KYN37954.1"/>
    <property type="molecule type" value="Genomic_DNA"/>
</dbReference>
<gene>
    <name evidence="11" type="ORF">ALC56_07688</name>
</gene>
<dbReference type="GO" id="GO:0005743">
    <property type="term" value="C:mitochondrial inner membrane"/>
    <property type="evidence" value="ECO:0007669"/>
    <property type="project" value="UniProtKB-SubCell"/>
</dbReference>
<dbReference type="AlphaFoldDB" id="A0A151JVP1"/>
<dbReference type="STRING" id="34720.A0A151JVP1"/>
<reference evidence="11 12" key="1">
    <citation type="submission" date="2016-03" db="EMBL/GenBank/DDBJ databases">
        <title>Trachymyrmex septentrionalis WGS genome.</title>
        <authorList>
            <person name="Nygaard S."/>
            <person name="Hu H."/>
            <person name="Boomsma J."/>
            <person name="Zhang G."/>
        </authorList>
    </citation>
    <scope>NUCLEOTIDE SEQUENCE [LARGE SCALE GENOMIC DNA]</scope>
    <source>
        <strain evidence="11">Tsep2-gDNA-1</strain>
        <tissue evidence="11">Whole body</tissue>
    </source>
</reference>
<organism evidence="11 12">
    <name type="scientific">Trachymyrmex septentrionalis</name>
    <dbReference type="NCBI Taxonomy" id="34720"/>
    <lineage>
        <taxon>Eukaryota</taxon>
        <taxon>Metazoa</taxon>
        <taxon>Ecdysozoa</taxon>
        <taxon>Arthropoda</taxon>
        <taxon>Hexapoda</taxon>
        <taxon>Insecta</taxon>
        <taxon>Pterygota</taxon>
        <taxon>Neoptera</taxon>
        <taxon>Endopterygota</taxon>
        <taxon>Hymenoptera</taxon>
        <taxon>Apocrita</taxon>
        <taxon>Aculeata</taxon>
        <taxon>Formicoidea</taxon>
        <taxon>Formicidae</taxon>
        <taxon>Myrmicinae</taxon>
        <taxon>Trachymyrmex</taxon>
    </lineage>
</organism>
<evidence type="ECO:0000313" key="11">
    <source>
        <dbReference type="EMBL" id="KYN37954.1"/>
    </source>
</evidence>
<evidence type="ECO:0000256" key="1">
    <source>
        <dbReference type="ARBA" id="ARBA00004007"/>
    </source>
</evidence>
<comment type="subunit">
    <text evidence="8">Interacts with CNNM4/ACDP4. Interacts with RANBP2.</text>
</comment>
<dbReference type="SUPFAM" id="SSF110111">
    <property type="entry name" value="Ctag/Cox11"/>
    <property type="match status" value="1"/>
</dbReference>
<dbReference type="InterPro" id="IPR027417">
    <property type="entry name" value="P-loop_NTPase"/>
</dbReference>
<evidence type="ECO:0000256" key="9">
    <source>
        <dbReference type="ARBA" id="ARBA00068998"/>
    </source>
</evidence>
<dbReference type="PANTHER" id="PTHR21320:SF3">
    <property type="entry name" value="CYTOCHROME C OXIDASE ASSEMBLY PROTEIN COX11, MITOCHONDRIAL-RELATED"/>
    <property type="match status" value="1"/>
</dbReference>
<comment type="function">
    <text evidence="1">Exerts its effect at some terminal stage of cytochrome c oxidase synthesis, probably by being involved in the insertion of the copper B into subunit I.</text>
</comment>
<evidence type="ECO:0000256" key="4">
    <source>
        <dbReference type="ARBA" id="ARBA00022741"/>
    </source>
</evidence>
<evidence type="ECO:0000256" key="8">
    <source>
        <dbReference type="ARBA" id="ARBA00063165"/>
    </source>
</evidence>
<proteinExistence type="predicted"/>
<evidence type="ECO:0000256" key="2">
    <source>
        <dbReference type="ARBA" id="ARBA00004243"/>
    </source>
</evidence>
<dbReference type="SUPFAM" id="SSF52540">
    <property type="entry name" value="P-loop containing nucleoside triphosphate hydrolases"/>
    <property type="match status" value="1"/>
</dbReference>
<sequence length="323" mass="36051">MYLNIYRLLSRTCVRQIHTSVSRNLMKDHSDNMFRKKLRSTAFYWSGVGVLVVGLSYSAVPLYRMFCQAYSYGGTLSVGHDASKVSTMTPIRNRKIKIMFNADVASSMQWNFKPQQKEITVIPGETALAFYTATNPTDNQIVGISTYNVLPFEVGQYFNKIQCFCFEEQMLNPHEQVGVLDIDICGPSQPRVLGALGEQVHQSGSGWSPVYIEDNLSLMSIGFLLSSPSDAVIWRGPKKNDLIDNSAEIFPALSGGARTMSNELNVEFLGSIPLDPLLARCCDEGKNFLTEMPDSPTVNVLNEICKSIIRKCEEKENCPNNSQ</sequence>
<evidence type="ECO:0000256" key="5">
    <source>
        <dbReference type="ARBA" id="ARBA00022840"/>
    </source>
</evidence>
<evidence type="ECO:0000256" key="7">
    <source>
        <dbReference type="ARBA" id="ARBA00023136"/>
    </source>
</evidence>
<protein>
    <recommendedName>
        <fullName evidence="9">Cytochrome c oxidase assembly protein COX11, mitochondrial</fullName>
    </recommendedName>
</protein>
<dbReference type="Pfam" id="PF04442">
    <property type="entry name" value="CtaG_Cox11"/>
    <property type="match status" value="1"/>
</dbReference>
<dbReference type="PANTHER" id="PTHR21320">
    <property type="entry name" value="CYTOCHROME C OXIDASE ASSEMBLY PROTEIN COX11-RELATED"/>
    <property type="match status" value="1"/>
</dbReference>
<dbReference type="InterPro" id="IPR023471">
    <property type="entry name" value="CtaG/Cox11_dom_sf"/>
</dbReference>
<keyword evidence="7 10" id="KW-0472">Membrane</keyword>
<dbReference type="InterPro" id="IPR033756">
    <property type="entry name" value="YlxH/NBP35"/>
</dbReference>
<dbReference type="GO" id="GO:0005507">
    <property type="term" value="F:copper ion binding"/>
    <property type="evidence" value="ECO:0007669"/>
    <property type="project" value="InterPro"/>
</dbReference>
<comment type="subcellular location">
    <subcellularLocation>
        <location evidence="2">Mitochondrion inner membrane</location>
        <topology evidence="2">Single-pass membrane protein</topology>
        <orientation evidence="2">Intermembrane side</orientation>
    </subcellularLocation>
</comment>
<evidence type="ECO:0000256" key="10">
    <source>
        <dbReference type="SAM" id="Phobius"/>
    </source>
</evidence>
<evidence type="ECO:0000256" key="6">
    <source>
        <dbReference type="ARBA" id="ARBA00022989"/>
    </source>
</evidence>